<feature type="compositionally biased region" description="Basic residues" evidence="1">
    <location>
        <begin position="84"/>
        <end position="95"/>
    </location>
</feature>
<dbReference type="Gene3D" id="3.20.20.140">
    <property type="entry name" value="Metal-dependent hydrolases"/>
    <property type="match status" value="1"/>
</dbReference>
<reference evidence="2 3" key="1">
    <citation type="journal article" date="2016" name="Sci. Rep.">
        <title>Metabolic traits of an uncultured archaeal lineage -MSBL1- from brine pools of the Red Sea.</title>
        <authorList>
            <person name="Mwirichia R."/>
            <person name="Alam I."/>
            <person name="Rashid M."/>
            <person name="Vinu M."/>
            <person name="Ba-Alawi W."/>
            <person name="Anthony Kamau A."/>
            <person name="Kamanda Ngugi D."/>
            <person name="Goker M."/>
            <person name="Klenk H.P."/>
            <person name="Bajic V."/>
            <person name="Stingl U."/>
        </authorList>
    </citation>
    <scope>NUCLEOTIDE SEQUENCE [LARGE SCALE GENOMIC DNA]</scope>
    <source>
        <strain evidence="2">SCGC-AAA259I14</strain>
    </source>
</reference>
<proteinExistence type="predicted"/>
<dbReference type="Pfam" id="PF01026">
    <property type="entry name" value="TatD_DNase"/>
    <property type="match status" value="1"/>
</dbReference>
<dbReference type="PANTHER" id="PTHR46124">
    <property type="entry name" value="D-AMINOACYL-TRNA DEACYLASE"/>
    <property type="match status" value="1"/>
</dbReference>
<dbReference type="SUPFAM" id="SSF51556">
    <property type="entry name" value="Metallo-dependent hydrolases"/>
    <property type="match status" value="1"/>
</dbReference>
<protein>
    <submittedName>
        <fullName evidence="2">Uncharacterized protein</fullName>
    </submittedName>
</protein>
<gene>
    <name evidence="2" type="ORF">AKJ38_01280</name>
</gene>
<feature type="region of interest" description="Disordered" evidence="1">
    <location>
        <begin position="84"/>
        <end position="110"/>
    </location>
</feature>
<dbReference type="GO" id="GO:0016788">
    <property type="term" value="F:hydrolase activity, acting on ester bonds"/>
    <property type="evidence" value="ECO:0007669"/>
    <property type="project" value="InterPro"/>
</dbReference>
<dbReference type="EMBL" id="LHXS01000014">
    <property type="protein sequence ID" value="KXA97393.1"/>
    <property type="molecule type" value="Genomic_DNA"/>
</dbReference>
<evidence type="ECO:0000313" key="2">
    <source>
        <dbReference type="EMBL" id="KXA97393.1"/>
    </source>
</evidence>
<comment type="caution">
    <text evidence="2">The sequence shown here is derived from an EMBL/GenBank/DDBJ whole genome shotgun (WGS) entry which is preliminary data.</text>
</comment>
<organism evidence="2 3">
    <name type="scientific">candidate division MSBL1 archaeon SCGC-AAA259I14</name>
    <dbReference type="NCBI Taxonomy" id="1698268"/>
    <lineage>
        <taxon>Archaea</taxon>
        <taxon>Methanobacteriati</taxon>
        <taxon>Methanobacteriota</taxon>
        <taxon>candidate division MSBL1</taxon>
    </lineage>
</organism>
<dbReference type="InterPro" id="IPR001130">
    <property type="entry name" value="TatD-like"/>
</dbReference>
<sequence length="110" mass="12936">MIDSHCHLEFRHFDKNREKVIRESKKRIKGIIDSCARIKTADMVLELHEKHPKFIFPSLGLHPKQAVKVSETEVDEYKGFIEKNRKKHSRGRRGGSRLLSCQKTKRKAEK</sequence>
<dbReference type="InterPro" id="IPR032466">
    <property type="entry name" value="Metal_Hydrolase"/>
</dbReference>
<evidence type="ECO:0000313" key="3">
    <source>
        <dbReference type="Proteomes" id="UP000070414"/>
    </source>
</evidence>
<accession>A0A133UT64</accession>
<dbReference type="Proteomes" id="UP000070414">
    <property type="component" value="Unassembled WGS sequence"/>
</dbReference>
<dbReference type="PANTHER" id="PTHR46124:SF2">
    <property type="entry name" value="D-AMINOACYL-TRNA DEACYLASE"/>
    <property type="match status" value="1"/>
</dbReference>
<name>A0A133UT64_9EURY</name>
<evidence type="ECO:0000256" key="1">
    <source>
        <dbReference type="SAM" id="MobiDB-lite"/>
    </source>
</evidence>
<keyword evidence="3" id="KW-1185">Reference proteome</keyword>
<dbReference type="AlphaFoldDB" id="A0A133UT64"/>